<dbReference type="InterPro" id="IPR015421">
    <property type="entry name" value="PyrdxlP-dep_Trfase_major"/>
</dbReference>
<protein>
    <recommendedName>
        <fullName evidence="4">aspartate transaminase</fullName>
        <ecNumber evidence="4">2.6.1.1</ecNumber>
    </recommendedName>
</protein>
<evidence type="ECO:0000256" key="7">
    <source>
        <dbReference type="ARBA" id="ARBA00022898"/>
    </source>
</evidence>
<evidence type="ECO:0000313" key="11">
    <source>
        <dbReference type="Proteomes" id="UP000008744"/>
    </source>
</evidence>
<dbReference type="PANTHER" id="PTHR11879">
    <property type="entry name" value="ASPARTATE AMINOTRANSFERASE"/>
    <property type="match status" value="1"/>
</dbReference>
<dbReference type="SUPFAM" id="SSF53383">
    <property type="entry name" value="PLP-dependent transferases"/>
    <property type="match status" value="1"/>
</dbReference>
<dbReference type="PANTHER" id="PTHR11879:SF55">
    <property type="entry name" value="GLUTAMATE OXALOACETATE TRANSAMINASE 1, ISOFORM B"/>
    <property type="match status" value="1"/>
</dbReference>
<dbReference type="InterPro" id="IPR004839">
    <property type="entry name" value="Aminotransferase_I/II_large"/>
</dbReference>
<comment type="subunit">
    <text evidence="3">Homodimer.</text>
</comment>
<dbReference type="HOGENOM" id="CLU_032440_1_2_1"/>
<keyword evidence="6" id="KW-0808">Transferase</keyword>
<evidence type="ECO:0000256" key="2">
    <source>
        <dbReference type="ARBA" id="ARBA00007441"/>
    </source>
</evidence>
<evidence type="ECO:0000256" key="5">
    <source>
        <dbReference type="ARBA" id="ARBA00022576"/>
    </source>
</evidence>
<evidence type="ECO:0000313" key="10">
    <source>
        <dbReference type="EMBL" id="EDW29211.1"/>
    </source>
</evidence>
<dbReference type="AlphaFoldDB" id="B4G712"/>
<dbReference type="STRING" id="7234.B4G712"/>
<dbReference type="OMA" id="CAQSFVK"/>
<comment type="cofactor">
    <cofactor evidence="1">
        <name>pyridoxal 5'-phosphate</name>
        <dbReference type="ChEBI" id="CHEBI:597326"/>
    </cofactor>
</comment>
<keyword evidence="5" id="KW-0032">Aminotransferase</keyword>
<dbReference type="GO" id="GO:0004069">
    <property type="term" value="F:L-aspartate:2-oxoglutarate aminotransferase activity"/>
    <property type="evidence" value="ECO:0007669"/>
    <property type="project" value="UniProtKB-EC"/>
</dbReference>
<evidence type="ECO:0000256" key="6">
    <source>
        <dbReference type="ARBA" id="ARBA00022679"/>
    </source>
</evidence>
<dbReference type="Pfam" id="PF00155">
    <property type="entry name" value="Aminotran_1_2"/>
    <property type="match status" value="1"/>
</dbReference>
<dbReference type="InterPro" id="IPR000796">
    <property type="entry name" value="Asp_trans"/>
</dbReference>
<dbReference type="InterPro" id="IPR015424">
    <property type="entry name" value="PyrdxlP-dep_Trfase"/>
</dbReference>
<dbReference type="Proteomes" id="UP000008744">
    <property type="component" value="Unassembled WGS sequence"/>
</dbReference>
<dbReference type="KEGG" id="dpe:6589412"/>
<evidence type="ECO:0000256" key="8">
    <source>
        <dbReference type="SAM" id="SignalP"/>
    </source>
</evidence>
<dbReference type="EMBL" id="CH479180">
    <property type="protein sequence ID" value="EDW29211.1"/>
    <property type="molecule type" value="Genomic_DNA"/>
</dbReference>
<keyword evidence="11" id="KW-1185">Reference proteome</keyword>
<keyword evidence="8" id="KW-0732">Signal</keyword>
<sequence>MSAILSVWHSLLLQTVVKSSSHRSAATGRLRNDGERLSPFACLKRATPTEMENLNQDYQLDSSPRKMNLAHEVYRNEVGKAQTFQAVKKAEVSIACNDFNSSEPLPPLGNPDFLHAATEMVLGKSSPAQAVGRVVGIQTKNSIDALALAAQFLRQKTTRDVCLLARPCNPIYWQIFKEAGFNCQRYQYYSDARGELNIYGLVADLMTSPDGAVVVLDACSQHPTGQDPSVDEWKLLFHIVKCKKMLPLIHLDSPGLASGDPNEDAWPVRFFSDCGIDVLCAQSFVKNFGLYNETVGHLMVVLSNVAQVHAFRGQFESMLLDKNAECSSVHASRIVAKILTDEKLRSEWCQTLKDMHQRVSRMRGEIRKKLSELKTPGNWQNLVKQNGYHLYWNPSRSQIRQLKDRHIYVPSSGRMNLTSVSPTNLDSLAAALNDVMQATKGDVSSDNYFVADKFNTQYFHSV</sequence>
<dbReference type="Gene3D" id="3.90.1150.10">
    <property type="entry name" value="Aspartate Aminotransferase, domain 1"/>
    <property type="match status" value="1"/>
</dbReference>
<dbReference type="OrthoDB" id="6752799at2759"/>
<evidence type="ECO:0000256" key="1">
    <source>
        <dbReference type="ARBA" id="ARBA00001933"/>
    </source>
</evidence>
<name>B4G712_DROPE</name>
<keyword evidence="7" id="KW-0663">Pyridoxal phosphate</keyword>
<organism evidence="11">
    <name type="scientific">Drosophila persimilis</name>
    <name type="common">Fruit fly</name>
    <dbReference type="NCBI Taxonomy" id="7234"/>
    <lineage>
        <taxon>Eukaryota</taxon>
        <taxon>Metazoa</taxon>
        <taxon>Ecdysozoa</taxon>
        <taxon>Arthropoda</taxon>
        <taxon>Hexapoda</taxon>
        <taxon>Insecta</taxon>
        <taxon>Pterygota</taxon>
        <taxon>Neoptera</taxon>
        <taxon>Endopterygota</taxon>
        <taxon>Diptera</taxon>
        <taxon>Brachycera</taxon>
        <taxon>Muscomorpha</taxon>
        <taxon>Ephydroidea</taxon>
        <taxon>Drosophilidae</taxon>
        <taxon>Drosophila</taxon>
        <taxon>Sophophora</taxon>
    </lineage>
</organism>
<proteinExistence type="inferred from homology"/>
<evidence type="ECO:0000259" key="9">
    <source>
        <dbReference type="Pfam" id="PF00155"/>
    </source>
</evidence>
<dbReference type="PhylomeDB" id="B4G712"/>
<comment type="similarity">
    <text evidence="2">Belongs to the class-I pyridoxal-phosphate-dependent aminotransferase family.</text>
</comment>
<reference evidence="10 11" key="1">
    <citation type="journal article" date="2007" name="Nature">
        <title>Evolution of genes and genomes on the Drosophila phylogeny.</title>
        <authorList>
            <consortium name="Drosophila 12 Genomes Consortium"/>
            <person name="Clark A.G."/>
            <person name="Eisen M.B."/>
            <person name="Smith D.R."/>
            <person name="Bergman C.M."/>
            <person name="Oliver B."/>
            <person name="Markow T.A."/>
            <person name="Kaufman T.C."/>
            <person name="Kellis M."/>
            <person name="Gelbart W."/>
            <person name="Iyer V.N."/>
            <person name="Pollard D.A."/>
            <person name="Sackton T.B."/>
            <person name="Larracuente A.M."/>
            <person name="Singh N.D."/>
            <person name="Abad J.P."/>
            <person name="Abt D.N."/>
            <person name="Adryan B."/>
            <person name="Aguade M."/>
            <person name="Akashi H."/>
            <person name="Anderson W.W."/>
            <person name="Aquadro C.F."/>
            <person name="Ardell D.H."/>
            <person name="Arguello R."/>
            <person name="Artieri C.G."/>
            <person name="Barbash D.A."/>
            <person name="Barker D."/>
            <person name="Barsanti P."/>
            <person name="Batterham P."/>
            <person name="Batzoglou S."/>
            <person name="Begun D."/>
            <person name="Bhutkar A."/>
            <person name="Blanco E."/>
            <person name="Bosak S.A."/>
            <person name="Bradley R.K."/>
            <person name="Brand A.D."/>
            <person name="Brent M.R."/>
            <person name="Brooks A.N."/>
            <person name="Brown R.H."/>
            <person name="Butlin R.K."/>
            <person name="Caggese C."/>
            <person name="Calvi B.R."/>
            <person name="Bernardo de Carvalho A."/>
            <person name="Caspi A."/>
            <person name="Castrezana S."/>
            <person name="Celniker S.E."/>
            <person name="Chang J.L."/>
            <person name="Chapple C."/>
            <person name="Chatterji S."/>
            <person name="Chinwalla A."/>
            <person name="Civetta A."/>
            <person name="Clifton S.W."/>
            <person name="Comeron J.M."/>
            <person name="Costello J.C."/>
            <person name="Coyne J.A."/>
            <person name="Daub J."/>
            <person name="David R.G."/>
            <person name="Delcher A.L."/>
            <person name="Delehaunty K."/>
            <person name="Do C.B."/>
            <person name="Ebling H."/>
            <person name="Edwards K."/>
            <person name="Eickbush T."/>
            <person name="Evans J.D."/>
            <person name="Filipski A."/>
            <person name="Findeiss S."/>
            <person name="Freyhult E."/>
            <person name="Fulton L."/>
            <person name="Fulton R."/>
            <person name="Garcia A.C."/>
            <person name="Gardiner A."/>
            <person name="Garfield D.A."/>
            <person name="Garvin B.E."/>
            <person name="Gibson G."/>
            <person name="Gilbert D."/>
            <person name="Gnerre S."/>
            <person name="Godfrey J."/>
            <person name="Good R."/>
            <person name="Gotea V."/>
            <person name="Gravely B."/>
            <person name="Greenberg A.J."/>
            <person name="Griffiths-Jones S."/>
            <person name="Gross S."/>
            <person name="Guigo R."/>
            <person name="Gustafson E.A."/>
            <person name="Haerty W."/>
            <person name="Hahn M.W."/>
            <person name="Halligan D.L."/>
            <person name="Halpern A.L."/>
            <person name="Halter G.M."/>
            <person name="Han M.V."/>
            <person name="Heger A."/>
            <person name="Hillier L."/>
            <person name="Hinrichs A.S."/>
            <person name="Holmes I."/>
            <person name="Hoskins R.A."/>
            <person name="Hubisz M.J."/>
            <person name="Hultmark D."/>
            <person name="Huntley M.A."/>
            <person name="Jaffe D.B."/>
            <person name="Jagadeeshan S."/>
            <person name="Jeck W.R."/>
            <person name="Johnson J."/>
            <person name="Jones C.D."/>
            <person name="Jordan W.C."/>
            <person name="Karpen G.H."/>
            <person name="Kataoka E."/>
            <person name="Keightley P.D."/>
            <person name="Kheradpour P."/>
            <person name="Kirkness E.F."/>
            <person name="Koerich L.B."/>
            <person name="Kristiansen K."/>
            <person name="Kudrna D."/>
            <person name="Kulathinal R.J."/>
            <person name="Kumar S."/>
            <person name="Kwok R."/>
            <person name="Lander E."/>
            <person name="Langley C.H."/>
            <person name="Lapoint R."/>
            <person name="Lazzaro B.P."/>
            <person name="Lee S.J."/>
            <person name="Levesque L."/>
            <person name="Li R."/>
            <person name="Lin C.F."/>
            <person name="Lin M.F."/>
            <person name="Lindblad-Toh K."/>
            <person name="Llopart A."/>
            <person name="Long M."/>
            <person name="Low L."/>
            <person name="Lozovsky E."/>
            <person name="Lu J."/>
            <person name="Luo M."/>
            <person name="Machado C.A."/>
            <person name="Makalowski W."/>
            <person name="Marzo M."/>
            <person name="Matsuda M."/>
            <person name="Matzkin L."/>
            <person name="McAllister B."/>
            <person name="McBride C.S."/>
            <person name="McKernan B."/>
            <person name="McKernan K."/>
            <person name="Mendez-Lago M."/>
            <person name="Minx P."/>
            <person name="Mollenhauer M.U."/>
            <person name="Montooth K."/>
            <person name="Mount S.M."/>
            <person name="Mu X."/>
            <person name="Myers E."/>
            <person name="Negre B."/>
            <person name="Newfeld S."/>
            <person name="Nielsen R."/>
            <person name="Noor M.A."/>
            <person name="O'Grady P."/>
            <person name="Pachter L."/>
            <person name="Papaceit M."/>
            <person name="Parisi M.J."/>
            <person name="Parisi M."/>
            <person name="Parts L."/>
            <person name="Pedersen J.S."/>
            <person name="Pesole G."/>
            <person name="Phillippy A.M."/>
            <person name="Ponting C.P."/>
            <person name="Pop M."/>
            <person name="Porcelli D."/>
            <person name="Powell J.R."/>
            <person name="Prohaska S."/>
            <person name="Pruitt K."/>
            <person name="Puig M."/>
            <person name="Quesneville H."/>
            <person name="Ram K.R."/>
            <person name="Rand D."/>
            <person name="Rasmussen M.D."/>
            <person name="Reed L.K."/>
            <person name="Reenan R."/>
            <person name="Reily A."/>
            <person name="Remington K.A."/>
            <person name="Rieger T.T."/>
            <person name="Ritchie M.G."/>
            <person name="Robin C."/>
            <person name="Rogers Y.H."/>
            <person name="Rohde C."/>
            <person name="Rozas J."/>
            <person name="Rubenfield M.J."/>
            <person name="Ruiz A."/>
            <person name="Russo S."/>
            <person name="Salzberg S.L."/>
            <person name="Sanchez-Gracia A."/>
            <person name="Saranga D.J."/>
            <person name="Sato H."/>
            <person name="Schaeffer S.W."/>
            <person name="Schatz M.C."/>
            <person name="Schlenke T."/>
            <person name="Schwartz R."/>
            <person name="Segarra C."/>
            <person name="Singh R.S."/>
            <person name="Sirot L."/>
            <person name="Sirota M."/>
            <person name="Sisneros N.B."/>
            <person name="Smith C.D."/>
            <person name="Smith T.F."/>
            <person name="Spieth J."/>
            <person name="Stage D.E."/>
            <person name="Stark A."/>
            <person name="Stephan W."/>
            <person name="Strausberg R.L."/>
            <person name="Strempel S."/>
            <person name="Sturgill D."/>
            <person name="Sutton G."/>
            <person name="Sutton G.G."/>
            <person name="Tao W."/>
            <person name="Teichmann S."/>
            <person name="Tobari Y.N."/>
            <person name="Tomimura Y."/>
            <person name="Tsolas J.M."/>
            <person name="Valente V.L."/>
            <person name="Venter E."/>
            <person name="Venter J.C."/>
            <person name="Vicario S."/>
            <person name="Vieira F.G."/>
            <person name="Vilella A.J."/>
            <person name="Villasante A."/>
            <person name="Walenz B."/>
            <person name="Wang J."/>
            <person name="Wasserman M."/>
            <person name="Watts T."/>
            <person name="Wilson D."/>
            <person name="Wilson R.K."/>
            <person name="Wing R.A."/>
            <person name="Wolfner M.F."/>
            <person name="Wong A."/>
            <person name="Wong G.K."/>
            <person name="Wu C.I."/>
            <person name="Wu G."/>
            <person name="Yamamoto D."/>
            <person name="Yang H.P."/>
            <person name="Yang S.P."/>
            <person name="Yorke J.A."/>
            <person name="Yoshida K."/>
            <person name="Zdobnov E."/>
            <person name="Zhang P."/>
            <person name="Zhang Y."/>
            <person name="Zimin A.V."/>
            <person name="Baldwin J."/>
            <person name="Abdouelleil A."/>
            <person name="Abdulkadir J."/>
            <person name="Abebe A."/>
            <person name="Abera B."/>
            <person name="Abreu J."/>
            <person name="Acer S.C."/>
            <person name="Aftuck L."/>
            <person name="Alexander A."/>
            <person name="An P."/>
            <person name="Anderson E."/>
            <person name="Anderson S."/>
            <person name="Arachi H."/>
            <person name="Azer M."/>
            <person name="Bachantsang P."/>
            <person name="Barry A."/>
            <person name="Bayul T."/>
            <person name="Berlin A."/>
            <person name="Bessette D."/>
            <person name="Bloom T."/>
            <person name="Blye J."/>
            <person name="Boguslavskiy L."/>
            <person name="Bonnet C."/>
            <person name="Boukhgalter B."/>
            <person name="Bourzgui I."/>
            <person name="Brown A."/>
            <person name="Cahill P."/>
            <person name="Channer S."/>
            <person name="Cheshatsang Y."/>
            <person name="Chuda L."/>
            <person name="Citroen M."/>
            <person name="Collymore A."/>
            <person name="Cooke P."/>
            <person name="Costello M."/>
            <person name="D'Aco K."/>
            <person name="Daza R."/>
            <person name="De Haan G."/>
            <person name="DeGray S."/>
            <person name="DeMaso C."/>
            <person name="Dhargay N."/>
            <person name="Dooley K."/>
            <person name="Dooley E."/>
            <person name="Doricent M."/>
            <person name="Dorje P."/>
            <person name="Dorjee K."/>
            <person name="Dupes A."/>
            <person name="Elong R."/>
            <person name="Falk J."/>
            <person name="Farina A."/>
            <person name="Faro S."/>
            <person name="Ferguson D."/>
            <person name="Fisher S."/>
            <person name="Foley C.D."/>
            <person name="Franke A."/>
            <person name="Friedrich D."/>
            <person name="Gadbois L."/>
            <person name="Gearin G."/>
            <person name="Gearin C.R."/>
            <person name="Giannoukos G."/>
            <person name="Goode T."/>
            <person name="Graham J."/>
            <person name="Grandbois E."/>
            <person name="Grewal S."/>
            <person name="Gyaltsen K."/>
            <person name="Hafez N."/>
            <person name="Hagos B."/>
            <person name="Hall J."/>
            <person name="Henson C."/>
            <person name="Hollinger A."/>
            <person name="Honan T."/>
            <person name="Huard M.D."/>
            <person name="Hughes L."/>
            <person name="Hurhula B."/>
            <person name="Husby M.E."/>
            <person name="Kamat A."/>
            <person name="Kanga B."/>
            <person name="Kashin S."/>
            <person name="Khazanovich D."/>
            <person name="Kisner P."/>
            <person name="Lance K."/>
            <person name="Lara M."/>
            <person name="Lee W."/>
            <person name="Lennon N."/>
            <person name="Letendre F."/>
            <person name="LeVine R."/>
            <person name="Lipovsky A."/>
            <person name="Liu X."/>
            <person name="Liu J."/>
            <person name="Liu S."/>
            <person name="Lokyitsang T."/>
            <person name="Lokyitsang Y."/>
            <person name="Lubonja R."/>
            <person name="Lui A."/>
            <person name="MacDonald P."/>
            <person name="Magnisalis V."/>
            <person name="Maru K."/>
            <person name="Matthews C."/>
            <person name="McCusker W."/>
            <person name="McDonough S."/>
            <person name="Mehta T."/>
            <person name="Meldrim J."/>
            <person name="Meneus L."/>
            <person name="Mihai O."/>
            <person name="Mihalev A."/>
            <person name="Mihova T."/>
            <person name="Mittelman R."/>
            <person name="Mlenga V."/>
            <person name="Montmayeur A."/>
            <person name="Mulrain L."/>
            <person name="Navidi A."/>
            <person name="Naylor J."/>
            <person name="Negash T."/>
            <person name="Nguyen T."/>
            <person name="Nguyen N."/>
            <person name="Nicol R."/>
            <person name="Norbu C."/>
            <person name="Norbu N."/>
            <person name="Novod N."/>
            <person name="O'Neill B."/>
            <person name="Osman S."/>
            <person name="Markiewicz E."/>
            <person name="Oyono O.L."/>
            <person name="Patti C."/>
            <person name="Phunkhang P."/>
            <person name="Pierre F."/>
            <person name="Priest M."/>
            <person name="Raghuraman S."/>
            <person name="Rege F."/>
            <person name="Reyes R."/>
            <person name="Rise C."/>
            <person name="Rogov P."/>
            <person name="Ross K."/>
            <person name="Ryan E."/>
            <person name="Settipalli S."/>
            <person name="Shea T."/>
            <person name="Sherpa N."/>
            <person name="Shi L."/>
            <person name="Shih D."/>
            <person name="Sparrow T."/>
            <person name="Spaulding J."/>
            <person name="Stalker J."/>
            <person name="Stange-Thomann N."/>
            <person name="Stavropoulos S."/>
            <person name="Stone C."/>
            <person name="Strader C."/>
            <person name="Tesfaye S."/>
            <person name="Thomson T."/>
            <person name="Thoulutsang Y."/>
            <person name="Thoulutsang D."/>
            <person name="Topham K."/>
            <person name="Topping I."/>
            <person name="Tsamla T."/>
            <person name="Vassiliev H."/>
            <person name="Vo A."/>
            <person name="Wangchuk T."/>
            <person name="Wangdi T."/>
            <person name="Weiand M."/>
            <person name="Wilkinson J."/>
            <person name="Wilson A."/>
            <person name="Yadav S."/>
            <person name="Young G."/>
            <person name="Yu Q."/>
            <person name="Zembek L."/>
            <person name="Zhong D."/>
            <person name="Zimmer A."/>
            <person name="Zwirko Z."/>
            <person name="Jaffe D.B."/>
            <person name="Alvarez P."/>
            <person name="Brockman W."/>
            <person name="Butler J."/>
            <person name="Chin C."/>
            <person name="Gnerre S."/>
            <person name="Grabherr M."/>
            <person name="Kleber M."/>
            <person name="Mauceli E."/>
            <person name="MacCallum I."/>
        </authorList>
    </citation>
    <scope>NUCLEOTIDE SEQUENCE [LARGE SCALE GENOMIC DNA]</scope>
    <source>
        <strain evidence="11">MSH-3 / Tucson 14011-0111.49</strain>
    </source>
</reference>
<dbReference type="GO" id="GO:0006520">
    <property type="term" value="P:amino acid metabolic process"/>
    <property type="evidence" value="ECO:0007669"/>
    <property type="project" value="InterPro"/>
</dbReference>
<gene>
    <name evidence="10" type="primary">Dper\GL19583</name>
    <name evidence="10" type="ORF">Dper_GL19583</name>
</gene>
<dbReference type="EC" id="2.6.1.1" evidence="4"/>
<feature type="chain" id="PRO_5002805912" description="aspartate transaminase" evidence="8">
    <location>
        <begin position="20"/>
        <end position="462"/>
    </location>
</feature>
<accession>B4G712</accession>
<dbReference type="InterPro" id="IPR015422">
    <property type="entry name" value="PyrdxlP-dep_Trfase_small"/>
</dbReference>
<dbReference type="eggNOG" id="KOG1412">
    <property type="taxonomic scope" value="Eukaryota"/>
</dbReference>
<evidence type="ECO:0000256" key="3">
    <source>
        <dbReference type="ARBA" id="ARBA00011738"/>
    </source>
</evidence>
<dbReference type="Gene3D" id="3.40.640.10">
    <property type="entry name" value="Type I PLP-dependent aspartate aminotransferase-like (Major domain)"/>
    <property type="match status" value="1"/>
</dbReference>
<feature type="domain" description="Aminotransferase class I/classII large" evidence="9">
    <location>
        <begin position="65"/>
        <end position="432"/>
    </location>
</feature>
<feature type="signal peptide" evidence="8">
    <location>
        <begin position="1"/>
        <end position="19"/>
    </location>
</feature>
<evidence type="ECO:0000256" key="4">
    <source>
        <dbReference type="ARBA" id="ARBA00012753"/>
    </source>
</evidence>
<dbReference type="GO" id="GO:0030170">
    <property type="term" value="F:pyridoxal phosphate binding"/>
    <property type="evidence" value="ECO:0007669"/>
    <property type="project" value="InterPro"/>
</dbReference>